<feature type="transmembrane region" description="Helical" evidence="1">
    <location>
        <begin position="41"/>
        <end position="65"/>
    </location>
</feature>
<dbReference type="RefSeq" id="WP_105513922.1">
    <property type="nucleotide sequence ID" value="NZ_PVEP01000002.1"/>
</dbReference>
<dbReference type="Proteomes" id="UP000238338">
    <property type="component" value="Unassembled WGS sequence"/>
</dbReference>
<name>A0A2S8SA44_9RHOB</name>
<dbReference type="EMBL" id="PVEP01000002">
    <property type="protein sequence ID" value="PQV57695.1"/>
    <property type="molecule type" value="Genomic_DNA"/>
</dbReference>
<dbReference type="AlphaFoldDB" id="A0A2S8SA44"/>
<accession>A0A2S8SA44</accession>
<evidence type="ECO:0000256" key="1">
    <source>
        <dbReference type="SAM" id="Phobius"/>
    </source>
</evidence>
<protein>
    <submittedName>
        <fullName evidence="2">Uncharacterized protein</fullName>
    </submittedName>
</protein>
<proteinExistence type="predicted"/>
<evidence type="ECO:0000313" key="2">
    <source>
        <dbReference type="EMBL" id="PQV57695.1"/>
    </source>
</evidence>
<keyword evidence="3" id="KW-1185">Reference proteome</keyword>
<sequence length="153" mass="16016">MKTFVRSLYPALAFLAFYLPAGVFSLTVTRWAGVHAPALAPAVQLFLGALAFALAVVAAAECCLLRGYAGPLIQRLLHLRRDRMRLALLFAILGAVPAGAADLYGASMALGAGPGRIGVAVVMLSPLAWLILGAICARDDLMRRALGEAVGRS</sequence>
<organism evidence="2 3">
    <name type="scientific">Albidovulum denitrificans</name>
    <dbReference type="NCBI Taxonomy" id="404881"/>
    <lineage>
        <taxon>Bacteria</taxon>
        <taxon>Pseudomonadati</taxon>
        <taxon>Pseudomonadota</taxon>
        <taxon>Alphaproteobacteria</taxon>
        <taxon>Rhodobacterales</taxon>
        <taxon>Paracoccaceae</taxon>
        <taxon>Albidovulum</taxon>
    </lineage>
</organism>
<gene>
    <name evidence="2" type="ORF">LX70_01501</name>
</gene>
<evidence type="ECO:0000313" key="3">
    <source>
        <dbReference type="Proteomes" id="UP000238338"/>
    </source>
</evidence>
<keyword evidence="1" id="KW-0812">Transmembrane</keyword>
<reference evidence="2 3" key="1">
    <citation type="submission" date="2018-02" db="EMBL/GenBank/DDBJ databases">
        <title>Genomic Encyclopedia of Archaeal and Bacterial Type Strains, Phase II (KMG-II): from individual species to whole genera.</title>
        <authorList>
            <person name="Goeker M."/>
        </authorList>
    </citation>
    <scope>NUCLEOTIDE SEQUENCE [LARGE SCALE GENOMIC DNA]</scope>
    <source>
        <strain evidence="2 3">DSM 18921</strain>
    </source>
</reference>
<keyword evidence="1" id="KW-0472">Membrane</keyword>
<comment type="caution">
    <text evidence="2">The sequence shown here is derived from an EMBL/GenBank/DDBJ whole genome shotgun (WGS) entry which is preliminary data.</text>
</comment>
<feature type="transmembrane region" description="Helical" evidence="1">
    <location>
        <begin position="117"/>
        <end position="137"/>
    </location>
</feature>
<feature type="transmembrane region" description="Helical" evidence="1">
    <location>
        <begin position="86"/>
        <end position="105"/>
    </location>
</feature>
<keyword evidence="1" id="KW-1133">Transmembrane helix</keyword>